<dbReference type="GO" id="GO:0008270">
    <property type="term" value="F:zinc ion binding"/>
    <property type="evidence" value="ECO:0007669"/>
    <property type="project" value="UniProtKB-KW"/>
</dbReference>
<dbReference type="PANTHER" id="PTHR46600">
    <property type="entry name" value="THAP DOMAIN-CONTAINING"/>
    <property type="match status" value="1"/>
</dbReference>
<dbReference type="EMBL" id="WJQU01000001">
    <property type="protein sequence ID" value="KAJ6648257.1"/>
    <property type="molecule type" value="Genomic_DNA"/>
</dbReference>
<evidence type="ECO:0000256" key="13">
    <source>
        <dbReference type="SAM" id="Coils"/>
    </source>
</evidence>
<proteinExistence type="inferred from homology"/>
<organism evidence="15 16">
    <name type="scientific">Pseudolycoriella hygida</name>
    <dbReference type="NCBI Taxonomy" id="35572"/>
    <lineage>
        <taxon>Eukaryota</taxon>
        <taxon>Metazoa</taxon>
        <taxon>Ecdysozoa</taxon>
        <taxon>Arthropoda</taxon>
        <taxon>Hexapoda</taxon>
        <taxon>Insecta</taxon>
        <taxon>Pterygota</taxon>
        <taxon>Neoptera</taxon>
        <taxon>Endopterygota</taxon>
        <taxon>Diptera</taxon>
        <taxon>Nematocera</taxon>
        <taxon>Sciaroidea</taxon>
        <taxon>Sciaridae</taxon>
        <taxon>Pseudolycoriella</taxon>
    </lineage>
</organism>
<dbReference type="Proteomes" id="UP001151699">
    <property type="component" value="Chromosome A"/>
</dbReference>
<keyword evidence="10" id="KW-0539">Nucleus</keyword>
<comment type="subcellular location">
    <subcellularLocation>
        <location evidence="1">Nucleus</location>
        <location evidence="1">Nucleoplasm</location>
    </subcellularLocation>
</comment>
<keyword evidence="8 12" id="KW-0238">DNA-binding</keyword>
<dbReference type="InterPro" id="IPR026516">
    <property type="entry name" value="THAP1/10"/>
</dbReference>
<name>A0A9Q0NDF3_9DIPT</name>
<evidence type="ECO:0000256" key="8">
    <source>
        <dbReference type="ARBA" id="ARBA00023125"/>
    </source>
</evidence>
<evidence type="ECO:0000256" key="9">
    <source>
        <dbReference type="ARBA" id="ARBA00023163"/>
    </source>
</evidence>
<accession>A0A9Q0NDF3</accession>
<keyword evidence="9" id="KW-0804">Transcription</keyword>
<evidence type="ECO:0000256" key="12">
    <source>
        <dbReference type="PROSITE-ProRule" id="PRU00309"/>
    </source>
</evidence>
<keyword evidence="6" id="KW-0805">Transcription regulation</keyword>
<evidence type="ECO:0000256" key="3">
    <source>
        <dbReference type="ARBA" id="ARBA00022723"/>
    </source>
</evidence>
<evidence type="ECO:0000256" key="11">
    <source>
        <dbReference type="ARBA" id="ARBA00023306"/>
    </source>
</evidence>
<dbReference type="OrthoDB" id="7312725at2759"/>
<evidence type="ECO:0000256" key="4">
    <source>
        <dbReference type="ARBA" id="ARBA00022771"/>
    </source>
</evidence>
<evidence type="ECO:0000259" key="14">
    <source>
        <dbReference type="PROSITE" id="PS50950"/>
    </source>
</evidence>
<dbReference type="InterPro" id="IPR006612">
    <property type="entry name" value="THAP_Znf"/>
</dbReference>
<feature type="coiled-coil region" evidence="13">
    <location>
        <begin position="245"/>
        <end position="286"/>
    </location>
</feature>
<dbReference type="SMART" id="SM00980">
    <property type="entry name" value="THAP"/>
    <property type="match status" value="1"/>
</dbReference>
<keyword evidence="16" id="KW-1185">Reference proteome</keyword>
<dbReference type="PROSITE" id="PS50950">
    <property type="entry name" value="ZF_THAP"/>
    <property type="match status" value="1"/>
</dbReference>
<dbReference type="GO" id="GO:0005654">
    <property type="term" value="C:nucleoplasm"/>
    <property type="evidence" value="ECO:0007669"/>
    <property type="project" value="UniProtKB-SubCell"/>
</dbReference>
<keyword evidence="4 12" id="KW-0863">Zinc-finger</keyword>
<dbReference type="Pfam" id="PF05485">
    <property type="entry name" value="THAP"/>
    <property type="match status" value="1"/>
</dbReference>
<keyword evidence="5" id="KW-0862">Zinc</keyword>
<comment type="similarity">
    <text evidence="2">Belongs to the THAP1 family.</text>
</comment>
<dbReference type="GO" id="GO:0043565">
    <property type="term" value="F:sequence-specific DNA binding"/>
    <property type="evidence" value="ECO:0007669"/>
    <property type="project" value="InterPro"/>
</dbReference>
<reference evidence="15" key="1">
    <citation type="submission" date="2022-07" db="EMBL/GenBank/DDBJ databases">
        <authorList>
            <person name="Trinca V."/>
            <person name="Uliana J.V.C."/>
            <person name="Torres T.T."/>
            <person name="Ward R.J."/>
            <person name="Monesi N."/>
        </authorList>
    </citation>
    <scope>NUCLEOTIDE SEQUENCE</scope>
    <source>
        <strain evidence="15">HSMRA1968</strain>
        <tissue evidence="15">Whole embryos</tissue>
    </source>
</reference>
<keyword evidence="11" id="KW-0131">Cell cycle</keyword>
<protein>
    <recommendedName>
        <fullName evidence="14">THAP-type domain-containing protein</fullName>
    </recommendedName>
</protein>
<evidence type="ECO:0000313" key="16">
    <source>
        <dbReference type="Proteomes" id="UP001151699"/>
    </source>
</evidence>
<evidence type="ECO:0000256" key="1">
    <source>
        <dbReference type="ARBA" id="ARBA00004642"/>
    </source>
</evidence>
<evidence type="ECO:0000256" key="7">
    <source>
        <dbReference type="ARBA" id="ARBA00023054"/>
    </source>
</evidence>
<evidence type="ECO:0000313" key="15">
    <source>
        <dbReference type="EMBL" id="KAJ6648257.1"/>
    </source>
</evidence>
<evidence type="ECO:0000256" key="5">
    <source>
        <dbReference type="ARBA" id="ARBA00022833"/>
    </source>
</evidence>
<dbReference type="SUPFAM" id="SSF57716">
    <property type="entry name" value="Glucocorticoid receptor-like (DNA-binding domain)"/>
    <property type="match status" value="1"/>
</dbReference>
<evidence type="ECO:0000256" key="10">
    <source>
        <dbReference type="ARBA" id="ARBA00023242"/>
    </source>
</evidence>
<comment type="caution">
    <text evidence="15">The sequence shown here is derived from an EMBL/GenBank/DDBJ whole genome shotgun (WGS) entry which is preliminary data.</text>
</comment>
<dbReference type="AlphaFoldDB" id="A0A9Q0NDF3"/>
<dbReference type="PANTHER" id="PTHR46600:SF1">
    <property type="entry name" value="THAP DOMAIN-CONTAINING PROTEIN 1"/>
    <property type="match status" value="1"/>
</dbReference>
<sequence length="308" mass="34986">MVPYILTANTKMPRKCVIKTCSNSTSSVCVSSKNLIFHRLPANPLRRLYWIINIQMLANQSDPIADRAIICSDHFDEDSYEMKPYGRKVLLESAEPLVFSHVKASASDLETVSAMKEFIISTNIDDEPSETPVLRIPDKNTEAPMTIRTIPIARLTQQKSATDSTDAKCDDNIMEIKSVREEIRPVAIYSSFMGNIRTQDAQHRLSSARAESPFQHKPTLIQRLRYPGDVVNMQLMNRQQLQNSLELCKKKLREHSVTIKALRRQVRNKDRQLLTLRTQIKELKSSSATASSDPNLSLRNELCESILS</sequence>
<keyword evidence="3" id="KW-0479">Metal-binding</keyword>
<evidence type="ECO:0000256" key="6">
    <source>
        <dbReference type="ARBA" id="ARBA00023015"/>
    </source>
</evidence>
<evidence type="ECO:0000256" key="2">
    <source>
        <dbReference type="ARBA" id="ARBA00006177"/>
    </source>
</evidence>
<gene>
    <name evidence="15" type="ORF">Bhyg_03484</name>
</gene>
<keyword evidence="7 13" id="KW-0175">Coiled coil</keyword>
<feature type="domain" description="THAP-type" evidence="14">
    <location>
        <begin position="12"/>
        <end position="99"/>
    </location>
</feature>